<accession>A0A5F8GQY2</accession>
<evidence type="ECO:0000313" key="1">
    <source>
        <dbReference type="Ensembl" id="ENSMODP00000050068.1"/>
    </source>
</evidence>
<dbReference type="AlphaFoldDB" id="A0A5F8GQY2"/>
<reference evidence="1" key="2">
    <citation type="submission" date="2025-08" db="UniProtKB">
        <authorList>
            <consortium name="Ensembl"/>
        </authorList>
    </citation>
    <scope>IDENTIFICATION</scope>
</reference>
<reference evidence="1 2" key="1">
    <citation type="journal article" date="2007" name="Nature">
        <title>Genome of the marsupial Monodelphis domestica reveals innovation in non-coding sequences.</title>
        <authorList>
            <person name="Mikkelsen T.S."/>
            <person name="Wakefield M.J."/>
            <person name="Aken B."/>
            <person name="Amemiya C.T."/>
            <person name="Chang J.L."/>
            <person name="Duke S."/>
            <person name="Garber M."/>
            <person name="Gentles A.J."/>
            <person name="Goodstadt L."/>
            <person name="Heger A."/>
            <person name="Jurka J."/>
            <person name="Kamal M."/>
            <person name="Mauceli E."/>
            <person name="Searle S.M."/>
            <person name="Sharpe T."/>
            <person name="Baker M.L."/>
            <person name="Batzer M.A."/>
            <person name="Benos P.V."/>
            <person name="Belov K."/>
            <person name="Clamp M."/>
            <person name="Cook A."/>
            <person name="Cuff J."/>
            <person name="Das R."/>
            <person name="Davidow L."/>
            <person name="Deakin J.E."/>
            <person name="Fazzari M.J."/>
            <person name="Glass J.L."/>
            <person name="Grabherr M."/>
            <person name="Greally J.M."/>
            <person name="Gu W."/>
            <person name="Hore T.A."/>
            <person name="Huttley G.A."/>
            <person name="Kleber M."/>
            <person name="Jirtle R.L."/>
            <person name="Koina E."/>
            <person name="Lee J.T."/>
            <person name="Mahony S."/>
            <person name="Marra M.A."/>
            <person name="Miller R.D."/>
            <person name="Nicholls R.D."/>
            <person name="Oda M."/>
            <person name="Papenfuss A.T."/>
            <person name="Parra Z.E."/>
            <person name="Pollock D.D."/>
            <person name="Ray D.A."/>
            <person name="Schein J.E."/>
            <person name="Speed T.P."/>
            <person name="Thompson K."/>
            <person name="VandeBerg J.L."/>
            <person name="Wade C.M."/>
            <person name="Walker J.A."/>
            <person name="Waters P.D."/>
            <person name="Webber C."/>
            <person name="Weidman J.R."/>
            <person name="Xie X."/>
            <person name="Zody M.C."/>
            <person name="Baldwin J."/>
            <person name="Abdouelleil A."/>
            <person name="Abdulkadir J."/>
            <person name="Abebe A."/>
            <person name="Abera B."/>
            <person name="Abreu J."/>
            <person name="Acer S.C."/>
            <person name="Aftuck L."/>
            <person name="Alexander A."/>
            <person name="An P."/>
            <person name="Anderson E."/>
            <person name="Anderson S."/>
            <person name="Arachi H."/>
            <person name="Azer M."/>
            <person name="Bachantsang P."/>
            <person name="Barry A."/>
            <person name="Bayul T."/>
            <person name="Berlin A."/>
            <person name="Bessette D."/>
            <person name="Bloom T."/>
            <person name="Bloom T."/>
            <person name="Boguslavskiy L."/>
            <person name="Bonnet C."/>
            <person name="Boukhgalter B."/>
            <person name="Bourzgui I."/>
            <person name="Brown A."/>
            <person name="Cahill P."/>
            <person name="Channer S."/>
            <person name="Cheshatsang Y."/>
            <person name="Chuda L."/>
            <person name="Citroen M."/>
            <person name="Collymore A."/>
            <person name="Cooke P."/>
            <person name="Costello M."/>
            <person name="D'Aco K."/>
            <person name="Daza R."/>
            <person name="De Haan G."/>
            <person name="DeGray S."/>
            <person name="DeMaso C."/>
            <person name="Dhargay N."/>
            <person name="Dooley K."/>
            <person name="Dooley E."/>
            <person name="Doricent M."/>
            <person name="Dorje P."/>
            <person name="Dorjee K."/>
            <person name="Dupes A."/>
            <person name="Elong R."/>
            <person name="Falk J."/>
            <person name="Farina A."/>
            <person name="Faro S."/>
            <person name="Ferguson D."/>
            <person name="Fisher S."/>
            <person name="Foley C.D."/>
            <person name="Franke A."/>
            <person name="Friedrich D."/>
            <person name="Gadbois L."/>
            <person name="Gearin G."/>
            <person name="Gearin C.R."/>
            <person name="Giannoukos G."/>
            <person name="Goode T."/>
            <person name="Graham J."/>
            <person name="Grandbois E."/>
            <person name="Grewal S."/>
            <person name="Gyaltsen K."/>
            <person name="Hafez N."/>
            <person name="Hagos B."/>
            <person name="Hall J."/>
            <person name="Henson C."/>
            <person name="Hollinger A."/>
            <person name="Honan T."/>
            <person name="Huard M.D."/>
            <person name="Hughes L."/>
            <person name="Hurhula B."/>
            <person name="Husby M.E."/>
            <person name="Kamat A."/>
            <person name="Kanga B."/>
            <person name="Kashin S."/>
            <person name="Khazanovich D."/>
            <person name="Kisner P."/>
            <person name="Lance K."/>
            <person name="Lara M."/>
            <person name="Lee W."/>
            <person name="Lennon N."/>
            <person name="Letendre F."/>
            <person name="LeVine R."/>
            <person name="Lipovsky A."/>
            <person name="Liu X."/>
            <person name="Liu J."/>
            <person name="Liu S."/>
            <person name="Lokyitsang T."/>
            <person name="Lokyitsang Y."/>
            <person name="Lubonja R."/>
            <person name="Lui A."/>
            <person name="MacDonald P."/>
            <person name="Magnisalis V."/>
            <person name="Maru K."/>
            <person name="Matthews C."/>
            <person name="McCusker W."/>
            <person name="McDonough S."/>
            <person name="Mehta T."/>
            <person name="Meldrim J."/>
            <person name="Meneus L."/>
            <person name="Mihai O."/>
            <person name="Mihalev A."/>
            <person name="Mihova T."/>
            <person name="Mittelman R."/>
            <person name="Mlenga V."/>
            <person name="Montmayeur A."/>
            <person name="Mulrain L."/>
            <person name="Navidi A."/>
            <person name="Naylor J."/>
            <person name="Negash T."/>
            <person name="Nguyen T."/>
            <person name="Nguyen N."/>
            <person name="Nicol R."/>
            <person name="Norbu C."/>
            <person name="Norbu N."/>
            <person name="Novod N."/>
            <person name="O'Neill B."/>
            <person name="Osman S."/>
            <person name="Markiewicz E."/>
            <person name="Oyono O.L."/>
            <person name="Patti C."/>
            <person name="Phunkhang P."/>
            <person name="Pierre F."/>
            <person name="Priest M."/>
            <person name="Raghuraman S."/>
            <person name="Rege F."/>
            <person name="Reyes R."/>
            <person name="Rise C."/>
            <person name="Rogov P."/>
            <person name="Ross K."/>
            <person name="Ryan E."/>
            <person name="Settipalli S."/>
            <person name="Shea T."/>
            <person name="Sherpa N."/>
            <person name="Shi L."/>
            <person name="Shih D."/>
            <person name="Sparrow T."/>
            <person name="Spaulding J."/>
            <person name="Stalker J."/>
            <person name="Stange-Thomann N."/>
            <person name="Stavropoulos S."/>
            <person name="Stone C."/>
            <person name="Strader C."/>
            <person name="Tesfaye S."/>
            <person name="Thomson T."/>
            <person name="Thoulutsang Y."/>
            <person name="Thoulutsang D."/>
            <person name="Topham K."/>
            <person name="Topping I."/>
            <person name="Tsamla T."/>
            <person name="Vassiliev H."/>
            <person name="Vo A."/>
            <person name="Wangchuk T."/>
            <person name="Wangdi T."/>
            <person name="Weiand M."/>
            <person name="Wilkinson J."/>
            <person name="Wilson A."/>
            <person name="Yadav S."/>
            <person name="Young G."/>
            <person name="Yu Q."/>
            <person name="Zembek L."/>
            <person name="Zhong D."/>
            <person name="Zimmer A."/>
            <person name="Zwirko Z."/>
            <person name="Jaffe D.B."/>
            <person name="Alvarez P."/>
            <person name="Brockman W."/>
            <person name="Butler J."/>
            <person name="Chin C."/>
            <person name="Gnerre S."/>
            <person name="MacCallum I."/>
            <person name="Graves J.A."/>
            <person name="Ponting C.P."/>
            <person name="Breen M."/>
            <person name="Samollow P.B."/>
            <person name="Lander E.S."/>
            <person name="Lindblad-Toh K."/>
        </authorList>
    </citation>
    <scope>NUCLEOTIDE SEQUENCE [LARGE SCALE GENOMIC DNA]</scope>
</reference>
<evidence type="ECO:0000313" key="2">
    <source>
        <dbReference type="Proteomes" id="UP000002280"/>
    </source>
</evidence>
<name>A0A5F8GQY2_MONDO</name>
<protein>
    <submittedName>
        <fullName evidence="1">Uncharacterized protein</fullName>
    </submittedName>
</protein>
<keyword evidence="2" id="KW-1185">Reference proteome</keyword>
<dbReference type="InParanoid" id="A0A5F8GQY2"/>
<proteinExistence type="predicted"/>
<sequence>MIPLAKVLPRNGIWYRDANNKIQGDRYMEDKKGGEIVGRCLLENRKEKIDQELEPNVK</sequence>
<dbReference type="Proteomes" id="UP000002280">
    <property type="component" value="Chromosome 1"/>
</dbReference>
<reference evidence="1" key="3">
    <citation type="submission" date="2025-09" db="UniProtKB">
        <authorList>
            <consortium name="Ensembl"/>
        </authorList>
    </citation>
    <scope>IDENTIFICATION</scope>
</reference>
<dbReference type="Ensembl" id="ENSMODT00000059647.1">
    <property type="protein sequence ID" value="ENSMODP00000050068.1"/>
    <property type="gene ID" value="ENSMODG00000040674.1"/>
</dbReference>
<organism evidence="1 2">
    <name type="scientific">Monodelphis domestica</name>
    <name type="common">Gray short-tailed opossum</name>
    <dbReference type="NCBI Taxonomy" id="13616"/>
    <lineage>
        <taxon>Eukaryota</taxon>
        <taxon>Metazoa</taxon>
        <taxon>Chordata</taxon>
        <taxon>Craniata</taxon>
        <taxon>Vertebrata</taxon>
        <taxon>Euteleostomi</taxon>
        <taxon>Mammalia</taxon>
        <taxon>Metatheria</taxon>
        <taxon>Didelphimorphia</taxon>
        <taxon>Didelphidae</taxon>
        <taxon>Monodelphis</taxon>
    </lineage>
</organism>